<dbReference type="InterPro" id="IPR014001">
    <property type="entry name" value="Helicase_ATP-bd"/>
</dbReference>
<dbReference type="SMART" id="SM00487">
    <property type="entry name" value="DEXDc"/>
    <property type="match status" value="1"/>
</dbReference>
<dbReference type="Proteomes" id="UP000035680">
    <property type="component" value="Unassembled WGS sequence"/>
</dbReference>
<dbReference type="GO" id="GO:0043138">
    <property type="term" value="F:3'-5' DNA helicase activity"/>
    <property type="evidence" value="ECO:0007669"/>
    <property type="project" value="UniProtKB-EC"/>
</dbReference>
<dbReference type="PANTHER" id="PTHR13710">
    <property type="entry name" value="DNA HELICASE RECQ FAMILY MEMBER"/>
    <property type="match status" value="1"/>
</dbReference>
<dbReference type="PROSITE" id="PS51192">
    <property type="entry name" value="HELICASE_ATP_BIND_1"/>
    <property type="match status" value="1"/>
</dbReference>
<dbReference type="AlphaFoldDB" id="A0A0K0FMY1"/>
<dbReference type="CDD" id="cd18794">
    <property type="entry name" value="SF2_C_RecQ"/>
    <property type="match status" value="1"/>
</dbReference>
<dbReference type="GO" id="GO:0005634">
    <property type="term" value="C:nucleus"/>
    <property type="evidence" value="ECO:0007669"/>
    <property type="project" value="TreeGrafter"/>
</dbReference>
<dbReference type="InterPro" id="IPR027417">
    <property type="entry name" value="P-loop_NTPase"/>
</dbReference>
<comment type="similarity">
    <text evidence="1">Belongs to the helicase family. RecQ subfamily.</text>
</comment>
<dbReference type="GO" id="GO:0005524">
    <property type="term" value="F:ATP binding"/>
    <property type="evidence" value="ECO:0007669"/>
    <property type="project" value="UniProtKB-KW"/>
</dbReference>
<dbReference type="Pfam" id="PF00270">
    <property type="entry name" value="DEAD"/>
    <property type="match status" value="1"/>
</dbReference>
<dbReference type="GO" id="GO:0005694">
    <property type="term" value="C:chromosome"/>
    <property type="evidence" value="ECO:0007669"/>
    <property type="project" value="TreeGrafter"/>
</dbReference>
<dbReference type="Pfam" id="PF16124">
    <property type="entry name" value="RecQ_Zn_bind"/>
    <property type="match status" value="1"/>
</dbReference>
<feature type="domain" description="Helicase C-terminal" evidence="7">
    <location>
        <begin position="328"/>
        <end position="495"/>
    </location>
</feature>
<dbReference type="PROSITE" id="PS51194">
    <property type="entry name" value="HELICASE_CTER"/>
    <property type="match status" value="1"/>
</dbReference>
<keyword evidence="3" id="KW-0067">ATP-binding</keyword>
<dbReference type="Pfam" id="PF00271">
    <property type="entry name" value="Helicase_C"/>
    <property type="match status" value="1"/>
</dbReference>
<evidence type="ECO:0000313" key="9">
    <source>
        <dbReference type="WBParaSite" id="SVE_1036000.1"/>
    </source>
</evidence>
<dbReference type="SMART" id="SM00490">
    <property type="entry name" value="HELICc"/>
    <property type="match status" value="1"/>
</dbReference>
<feature type="domain" description="Helicase ATP-binding" evidence="6">
    <location>
        <begin position="83"/>
        <end position="257"/>
    </location>
</feature>
<reference evidence="9" key="2">
    <citation type="submission" date="2015-08" db="UniProtKB">
        <authorList>
            <consortium name="WormBaseParasite"/>
        </authorList>
    </citation>
    <scope>IDENTIFICATION</scope>
</reference>
<evidence type="ECO:0000256" key="1">
    <source>
        <dbReference type="ARBA" id="ARBA00005446"/>
    </source>
</evidence>
<name>A0A0K0FMY1_STRVS</name>
<organism evidence="8 9">
    <name type="scientific">Strongyloides venezuelensis</name>
    <name type="common">Threadworm</name>
    <dbReference type="NCBI Taxonomy" id="75913"/>
    <lineage>
        <taxon>Eukaryota</taxon>
        <taxon>Metazoa</taxon>
        <taxon>Ecdysozoa</taxon>
        <taxon>Nematoda</taxon>
        <taxon>Chromadorea</taxon>
        <taxon>Rhabditida</taxon>
        <taxon>Tylenchina</taxon>
        <taxon>Panagrolaimomorpha</taxon>
        <taxon>Strongyloidoidea</taxon>
        <taxon>Strongyloididae</taxon>
        <taxon>Strongyloides</taxon>
    </lineage>
</organism>
<dbReference type="Gene3D" id="3.40.50.300">
    <property type="entry name" value="P-loop containing nucleotide triphosphate hydrolases"/>
    <property type="match status" value="2"/>
</dbReference>
<protein>
    <recommendedName>
        <fullName evidence="5">DNA 3'-5' helicase</fullName>
        <ecNumber evidence="5">5.6.2.4</ecNumber>
    </recommendedName>
</protein>
<evidence type="ECO:0000313" key="8">
    <source>
        <dbReference type="Proteomes" id="UP000035680"/>
    </source>
</evidence>
<dbReference type="WBParaSite" id="SVE_1036000.1">
    <property type="protein sequence ID" value="SVE_1036000.1"/>
    <property type="gene ID" value="SVE_1036000"/>
</dbReference>
<dbReference type="EC" id="5.6.2.4" evidence="5"/>
<evidence type="ECO:0000256" key="4">
    <source>
        <dbReference type="ARBA" id="ARBA00034617"/>
    </source>
</evidence>
<keyword evidence="8" id="KW-1185">Reference proteome</keyword>
<dbReference type="GO" id="GO:0000724">
    <property type="term" value="P:double-strand break repair via homologous recombination"/>
    <property type="evidence" value="ECO:0007669"/>
    <property type="project" value="TreeGrafter"/>
</dbReference>
<sequence>MSDSDEIVIIETSSKRKNVRKKKKCDKEGLSEAMDETAMNIVDSLLISKDFLSLNPGRKATHLLKHIFNYSRFRKPHQRDVVVDTIKRNTDIYISFPTGAGKSLCYQLPALSKQGVTIVFSPLLALIQDQISSLLKKNIRCCSWDSTLSSSDRSTISKDLFSNSPKYHVVYTTPESSKNDFFRNIMKSLYSKNLLNYFIVDEAHCVSQWGHDFRPAYLLLAELRDICPIVPWMALTATANALVEEDILKQLKFPKKFKTYRTSPYRSNLYYDVVIAEYLLKKEEDGNKKENIKNSENESVKKSISTEDYKIEREKKCTLAIQKDVVKYIKNLISTFKKRNGGKFKGFSGIVYCRSRAKCEEMSNFFIQNGISSYHYHAGLEKKEKKEVQDRWMSNELTVICATIAFGMGIDKSDVRFVIHTSTPDDLAAYYQESGRAGRDGERSYCRIYHSSYIKSKSEFFKSSKLEKITNCERDTEDEKKRKWTNLNYTFEKMIDYCEKQKCRHQMLCEYFGDTDINCCEANCDFCRDKEKVKRQMESFHNEIKRNIALSEQSFVRKRVSANEIKPHDNDLLNQPKRALFEKASEMNIDNKNMS</sequence>
<evidence type="ECO:0000259" key="6">
    <source>
        <dbReference type="PROSITE" id="PS51192"/>
    </source>
</evidence>
<dbReference type="PANTHER" id="PTHR13710:SF152">
    <property type="entry name" value="ATP-DEPENDENT DNA HELICASE Q5"/>
    <property type="match status" value="1"/>
</dbReference>
<dbReference type="SUPFAM" id="SSF52540">
    <property type="entry name" value="P-loop containing nucleoside triphosphate hydrolases"/>
    <property type="match status" value="1"/>
</dbReference>
<reference evidence="8" key="1">
    <citation type="submission" date="2014-07" db="EMBL/GenBank/DDBJ databases">
        <authorList>
            <person name="Martin A.A"/>
            <person name="De Silva N."/>
        </authorList>
    </citation>
    <scope>NUCLEOTIDE SEQUENCE</scope>
</reference>
<dbReference type="InterPro" id="IPR001650">
    <property type="entry name" value="Helicase_C-like"/>
</dbReference>
<dbReference type="GO" id="GO:0003676">
    <property type="term" value="F:nucleic acid binding"/>
    <property type="evidence" value="ECO:0007669"/>
    <property type="project" value="InterPro"/>
</dbReference>
<accession>A0A0K0FMY1</accession>
<evidence type="ECO:0000259" key="7">
    <source>
        <dbReference type="PROSITE" id="PS51194"/>
    </source>
</evidence>
<dbReference type="GO" id="GO:0005737">
    <property type="term" value="C:cytoplasm"/>
    <property type="evidence" value="ECO:0007669"/>
    <property type="project" value="TreeGrafter"/>
</dbReference>
<evidence type="ECO:0000256" key="3">
    <source>
        <dbReference type="ARBA" id="ARBA00022840"/>
    </source>
</evidence>
<comment type="catalytic activity">
    <reaction evidence="4">
        <text>Couples ATP hydrolysis with the unwinding of duplex DNA by translocating in the 3'-5' direction.</text>
        <dbReference type="EC" id="5.6.2.4"/>
    </reaction>
</comment>
<dbReference type="STRING" id="75913.A0A0K0FMY1"/>
<evidence type="ECO:0000256" key="2">
    <source>
        <dbReference type="ARBA" id="ARBA00022741"/>
    </source>
</evidence>
<dbReference type="GO" id="GO:0009378">
    <property type="term" value="F:four-way junction helicase activity"/>
    <property type="evidence" value="ECO:0007669"/>
    <property type="project" value="TreeGrafter"/>
</dbReference>
<keyword evidence="2" id="KW-0547">Nucleotide-binding</keyword>
<evidence type="ECO:0000256" key="5">
    <source>
        <dbReference type="ARBA" id="ARBA00034808"/>
    </source>
</evidence>
<dbReference type="FunFam" id="3.40.50.300:FF:001389">
    <property type="entry name" value="ATP-dependent DNA helicase RecQ"/>
    <property type="match status" value="1"/>
</dbReference>
<dbReference type="InterPro" id="IPR011545">
    <property type="entry name" value="DEAD/DEAH_box_helicase_dom"/>
</dbReference>
<proteinExistence type="inferred from homology"/>
<dbReference type="InterPro" id="IPR032284">
    <property type="entry name" value="RecQ_Zn-bd"/>
</dbReference>